<protein>
    <recommendedName>
        <fullName evidence="2">Ubiquinol-cytochrome c chaperone domain-containing protein</fullName>
    </recommendedName>
</protein>
<dbReference type="InterPro" id="IPR021150">
    <property type="entry name" value="Ubiq_cyt_c_chap"/>
</dbReference>
<comment type="caution">
    <text evidence="3">The sequence shown here is derived from an EMBL/GenBank/DDBJ whole genome shotgun (WGS) entry which is preliminary data.</text>
</comment>
<feature type="domain" description="Ubiquinol-cytochrome c chaperone" evidence="2">
    <location>
        <begin position="24"/>
        <end position="159"/>
    </location>
</feature>
<comment type="similarity">
    <text evidence="1">Belongs to the CBP3 family.</text>
</comment>
<evidence type="ECO:0000313" key="4">
    <source>
        <dbReference type="Proteomes" id="UP001162162"/>
    </source>
</evidence>
<name>A0AAV8XS20_9CUCU</name>
<dbReference type="PANTHER" id="PTHR12184:SF1">
    <property type="entry name" value="UBIQUINOL-CYTOCHROME-C REDUCTASE COMPLEX ASSEMBLY FACTOR 1"/>
    <property type="match status" value="1"/>
</dbReference>
<sequence>MRASAYLLYEEIADSIDYLAFINNFSLPDTFYSWFVVTELHIWMLSVRAMAEEDGRHIRNFLVEALWLDVAQRTKKLGAANPAAMRTSISELSEQLQAALIAYDEGLQTDDMVLASALWRRFYQFEGVDLDHLEKLVKYVRKQITLLDSTSSDKLLKEGTVGWKPLGE</sequence>
<dbReference type="PANTHER" id="PTHR12184">
    <property type="entry name" value="UBIQUINOL-CYTOCHROME C REDUCTASE COMPLEX ASSEMBLY FACTOR 1 FAMILY MEMBER"/>
    <property type="match status" value="1"/>
</dbReference>
<proteinExistence type="inferred from homology"/>
<keyword evidence="4" id="KW-1185">Reference proteome</keyword>
<gene>
    <name evidence="3" type="ORF">NQ318_016899</name>
</gene>
<dbReference type="GO" id="GO:0034551">
    <property type="term" value="P:mitochondrial respiratory chain complex III assembly"/>
    <property type="evidence" value="ECO:0007669"/>
    <property type="project" value="TreeGrafter"/>
</dbReference>
<evidence type="ECO:0000256" key="1">
    <source>
        <dbReference type="ARBA" id="ARBA00006407"/>
    </source>
</evidence>
<dbReference type="GO" id="GO:0005739">
    <property type="term" value="C:mitochondrion"/>
    <property type="evidence" value="ECO:0007669"/>
    <property type="project" value="TreeGrafter"/>
</dbReference>
<evidence type="ECO:0000259" key="2">
    <source>
        <dbReference type="Pfam" id="PF03981"/>
    </source>
</evidence>
<dbReference type="AlphaFoldDB" id="A0AAV8XS20"/>
<dbReference type="Proteomes" id="UP001162162">
    <property type="component" value="Unassembled WGS sequence"/>
</dbReference>
<dbReference type="EMBL" id="JAPWTK010000371">
    <property type="protein sequence ID" value="KAJ8941459.1"/>
    <property type="molecule type" value="Genomic_DNA"/>
</dbReference>
<dbReference type="Pfam" id="PF03981">
    <property type="entry name" value="Ubiq_cyt_C_chap"/>
    <property type="match status" value="1"/>
</dbReference>
<accession>A0AAV8XS20</accession>
<reference evidence="3" key="1">
    <citation type="journal article" date="2023" name="Insect Mol. Biol.">
        <title>Genome sequencing provides insights into the evolution of gene families encoding plant cell wall-degrading enzymes in longhorned beetles.</title>
        <authorList>
            <person name="Shin N.R."/>
            <person name="Okamura Y."/>
            <person name="Kirsch R."/>
            <person name="Pauchet Y."/>
        </authorList>
    </citation>
    <scope>NUCLEOTIDE SEQUENCE</scope>
    <source>
        <strain evidence="3">AMC_N1</strain>
    </source>
</reference>
<evidence type="ECO:0000313" key="3">
    <source>
        <dbReference type="EMBL" id="KAJ8941459.1"/>
    </source>
</evidence>
<dbReference type="InterPro" id="IPR007129">
    <property type="entry name" value="Ubiqinol_cyt_c_chaperone_CPB3"/>
</dbReference>
<organism evidence="3 4">
    <name type="scientific">Aromia moschata</name>
    <dbReference type="NCBI Taxonomy" id="1265417"/>
    <lineage>
        <taxon>Eukaryota</taxon>
        <taxon>Metazoa</taxon>
        <taxon>Ecdysozoa</taxon>
        <taxon>Arthropoda</taxon>
        <taxon>Hexapoda</taxon>
        <taxon>Insecta</taxon>
        <taxon>Pterygota</taxon>
        <taxon>Neoptera</taxon>
        <taxon>Endopterygota</taxon>
        <taxon>Coleoptera</taxon>
        <taxon>Polyphaga</taxon>
        <taxon>Cucujiformia</taxon>
        <taxon>Chrysomeloidea</taxon>
        <taxon>Cerambycidae</taxon>
        <taxon>Cerambycinae</taxon>
        <taxon>Callichromatini</taxon>
        <taxon>Aromia</taxon>
    </lineage>
</organism>